<evidence type="ECO:0000256" key="9">
    <source>
        <dbReference type="ARBA" id="ARBA00023027"/>
    </source>
</evidence>
<evidence type="ECO:0000256" key="5">
    <source>
        <dbReference type="ARBA" id="ARBA00022679"/>
    </source>
</evidence>
<dbReference type="AlphaFoldDB" id="A0A5B8NNM1"/>
<evidence type="ECO:0000256" key="7">
    <source>
        <dbReference type="ARBA" id="ARBA00022741"/>
    </source>
</evidence>
<evidence type="ECO:0000259" key="11">
    <source>
        <dbReference type="Pfam" id="PF01467"/>
    </source>
</evidence>
<keyword evidence="4" id="KW-0662">Pyridine nucleotide biosynthesis</keyword>
<dbReference type="Pfam" id="PF01467">
    <property type="entry name" value="CTP_transf_like"/>
    <property type="match status" value="1"/>
</dbReference>
<evidence type="ECO:0000256" key="6">
    <source>
        <dbReference type="ARBA" id="ARBA00022695"/>
    </source>
</evidence>
<accession>A0A5B8NNM1</accession>
<dbReference type="OrthoDB" id="5295945at2"/>
<dbReference type="GO" id="GO:0005524">
    <property type="term" value="F:ATP binding"/>
    <property type="evidence" value="ECO:0007669"/>
    <property type="project" value="UniProtKB-KW"/>
</dbReference>
<dbReference type="InterPro" id="IPR014729">
    <property type="entry name" value="Rossmann-like_a/b/a_fold"/>
</dbReference>
<comment type="function">
    <text evidence="1">Catalyzes the reversible adenylation of nicotinate mononucleotide (NaMN) to nicotinic acid adenine dinucleotide (NaAD).</text>
</comment>
<proteinExistence type="predicted"/>
<dbReference type="CDD" id="cd02165">
    <property type="entry name" value="NMNAT"/>
    <property type="match status" value="1"/>
</dbReference>
<dbReference type="Gene3D" id="3.40.50.620">
    <property type="entry name" value="HUPs"/>
    <property type="match status" value="1"/>
</dbReference>
<evidence type="ECO:0000313" key="13">
    <source>
        <dbReference type="Proteomes" id="UP000318453"/>
    </source>
</evidence>
<feature type="domain" description="Cytidyltransferase-like" evidence="11">
    <location>
        <begin position="11"/>
        <end position="172"/>
    </location>
</feature>
<protein>
    <recommendedName>
        <fullName evidence="3">nicotinate-nucleotide adenylyltransferase</fullName>
        <ecNumber evidence="3">2.7.7.18</ecNumber>
    </recommendedName>
</protein>
<dbReference type="NCBIfam" id="TIGR00482">
    <property type="entry name" value="nicotinate (nicotinamide) nucleotide adenylyltransferase"/>
    <property type="match status" value="1"/>
</dbReference>
<dbReference type="Proteomes" id="UP000318453">
    <property type="component" value="Chromosome"/>
</dbReference>
<keyword evidence="9" id="KW-0520">NAD</keyword>
<gene>
    <name evidence="12" type="ORF">FRE64_12245</name>
</gene>
<dbReference type="InterPro" id="IPR005248">
    <property type="entry name" value="NadD/NMNAT"/>
</dbReference>
<dbReference type="PANTHER" id="PTHR39321">
    <property type="entry name" value="NICOTINATE-NUCLEOTIDE ADENYLYLTRANSFERASE-RELATED"/>
    <property type="match status" value="1"/>
</dbReference>
<sequence length="192" mass="21819">MNNSTSSEIALFGTSADPPTEGHKTILEWLSRHYDQVAVWAASNPLKSKQTPLKHRMKMLELMIASLTTPKANVKLYAELSHPRSLETVKKAEILWNNQANFTFVIGSDLITQIRRWYKSEELLQRVKLLIIPRPGYPLTETELEILKEIGANYQVADINAPSVSSSAYREKGKEVIDNSVKSYIQEQKLYS</sequence>
<keyword evidence="5 12" id="KW-0808">Transferase</keyword>
<dbReference type="SUPFAM" id="SSF52374">
    <property type="entry name" value="Nucleotidylyl transferase"/>
    <property type="match status" value="1"/>
</dbReference>
<keyword evidence="7" id="KW-0547">Nucleotide-binding</keyword>
<dbReference type="PANTHER" id="PTHR39321:SF3">
    <property type="entry name" value="PHOSPHOPANTETHEINE ADENYLYLTRANSFERASE"/>
    <property type="match status" value="1"/>
</dbReference>
<dbReference type="InterPro" id="IPR004821">
    <property type="entry name" value="Cyt_trans-like"/>
</dbReference>
<keyword evidence="13" id="KW-1185">Reference proteome</keyword>
<dbReference type="RefSeq" id="WP_146296504.1">
    <property type="nucleotide sequence ID" value="NZ_CP042326.1"/>
</dbReference>
<evidence type="ECO:0000256" key="4">
    <source>
        <dbReference type="ARBA" id="ARBA00022642"/>
    </source>
</evidence>
<dbReference type="GO" id="GO:0004515">
    <property type="term" value="F:nicotinate-nucleotide adenylyltransferase activity"/>
    <property type="evidence" value="ECO:0007669"/>
    <property type="project" value="UniProtKB-EC"/>
</dbReference>
<dbReference type="EMBL" id="CP042326">
    <property type="protein sequence ID" value="QDZ40658.1"/>
    <property type="molecule type" value="Genomic_DNA"/>
</dbReference>
<dbReference type="KEGG" id="enn:FRE64_12245"/>
<evidence type="ECO:0000256" key="1">
    <source>
        <dbReference type="ARBA" id="ARBA00002324"/>
    </source>
</evidence>
<comment type="pathway">
    <text evidence="2">Cofactor biosynthesis; NAD(+) biosynthesis; deamido-NAD(+) from nicotinate D-ribonucleotide: step 1/1.</text>
</comment>
<keyword evidence="8" id="KW-0067">ATP-binding</keyword>
<comment type="catalytic activity">
    <reaction evidence="10">
        <text>nicotinate beta-D-ribonucleotide + ATP + H(+) = deamido-NAD(+) + diphosphate</text>
        <dbReference type="Rhea" id="RHEA:22860"/>
        <dbReference type="ChEBI" id="CHEBI:15378"/>
        <dbReference type="ChEBI" id="CHEBI:30616"/>
        <dbReference type="ChEBI" id="CHEBI:33019"/>
        <dbReference type="ChEBI" id="CHEBI:57502"/>
        <dbReference type="ChEBI" id="CHEBI:58437"/>
        <dbReference type="EC" id="2.7.7.18"/>
    </reaction>
</comment>
<dbReference type="GO" id="GO:0009435">
    <property type="term" value="P:NAD+ biosynthetic process"/>
    <property type="evidence" value="ECO:0007669"/>
    <property type="project" value="UniProtKB-UniPathway"/>
</dbReference>
<evidence type="ECO:0000256" key="3">
    <source>
        <dbReference type="ARBA" id="ARBA00012389"/>
    </source>
</evidence>
<evidence type="ECO:0000313" key="12">
    <source>
        <dbReference type="EMBL" id="QDZ40658.1"/>
    </source>
</evidence>
<evidence type="ECO:0000256" key="10">
    <source>
        <dbReference type="ARBA" id="ARBA00048721"/>
    </source>
</evidence>
<dbReference type="NCBIfam" id="NF000842">
    <property type="entry name" value="PRK00071.2-1"/>
    <property type="match status" value="1"/>
</dbReference>
<keyword evidence="6 12" id="KW-0548">Nucleotidyltransferase</keyword>
<organism evidence="12 13">
    <name type="scientific">Euhalothece natronophila Z-M001</name>
    <dbReference type="NCBI Taxonomy" id="522448"/>
    <lineage>
        <taxon>Bacteria</taxon>
        <taxon>Bacillati</taxon>
        <taxon>Cyanobacteriota</taxon>
        <taxon>Cyanophyceae</taxon>
        <taxon>Oscillatoriophycideae</taxon>
        <taxon>Chroococcales</taxon>
        <taxon>Halothecacae</taxon>
        <taxon>Halothece cluster</taxon>
        <taxon>Euhalothece</taxon>
    </lineage>
</organism>
<dbReference type="NCBIfam" id="TIGR00125">
    <property type="entry name" value="cyt_tran_rel"/>
    <property type="match status" value="1"/>
</dbReference>
<dbReference type="EC" id="2.7.7.18" evidence="3"/>
<name>A0A5B8NNM1_9CHRO</name>
<dbReference type="UniPathway" id="UPA00253">
    <property type="reaction ID" value="UER00332"/>
</dbReference>
<reference evidence="12" key="1">
    <citation type="submission" date="2019-08" db="EMBL/GenBank/DDBJ databases">
        <title>Carotenoids and Carotenoid Binding Proteins in the Halophilic Cyanobacterium Euhalothece sp. ZM00.</title>
        <authorList>
            <person name="Cho S.M."/>
            <person name="Song J.Y."/>
            <person name="Park Y.-I."/>
        </authorList>
    </citation>
    <scope>NUCLEOTIDE SEQUENCE [LARGE SCALE GENOMIC DNA]</scope>
    <source>
        <strain evidence="12">Z-M001</strain>
    </source>
</reference>
<evidence type="ECO:0000256" key="2">
    <source>
        <dbReference type="ARBA" id="ARBA00005019"/>
    </source>
</evidence>
<evidence type="ECO:0000256" key="8">
    <source>
        <dbReference type="ARBA" id="ARBA00022840"/>
    </source>
</evidence>